<evidence type="ECO:0000313" key="3">
    <source>
        <dbReference type="Proteomes" id="UP001305779"/>
    </source>
</evidence>
<accession>A0ABR0E5U8</accession>
<feature type="domain" description="Heterokaryon incompatibility" evidence="1">
    <location>
        <begin position="51"/>
        <end position="213"/>
    </location>
</feature>
<dbReference type="Pfam" id="PF06985">
    <property type="entry name" value="HET"/>
    <property type="match status" value="1"/>
</dbReference>
<gene>
    <name evidence="2" type="ORF">PRZ48_012789</name>
</gene>
<dbReference type="PANTHER" id="PTHR24148:SF73">
    <property type="entry name" value="HET DOMAIN PROTEIN (AFU_ORTHOLOGUE AFUA_8G01020)"/>
    <property type="match status" value="1"/>
</dbReference>
<dbReference type="InterPro" id="IPR010730">
    <property type="entry name" value="HET"/>
</dbReference>
<evidence type="ECO:0000259" key="1">
    <source>
        <dbReference type="Pfam" id="PF06985"/>
    </source>
</evidence>
<dbReference type="EMBL" id="JAXOVC010000010">
    <property type="protein sequence ID" value="KAK4496805.1"/>
    <property type="molecule type" value="Genomic_DNA"/>
</dbReference>
<protein>
    <recommendedName>
        <fullName evidence="1">Heterokaryon incompatibility domain-containing protein</fullName>
    </recommendedName>
</protein>
<evidence type="ECO:0000313" key="2">
    <source>
        <dbReference type="EMBL" id="KAK4496805.1"/>
    </source>
</evidence>
<keyword evidence="3" id="KW-1185">Reference proteome</keyword>
<dbReference type="PANTHER" id="PTHR24148">
    <property type="entry name" value="ANKYRIN REPEAT DOMAIN-CONTAINING PROTEIN 39 HOMOLOG-RELATED"/>
    <property type="match status" value="1"/>
</dbReference>
<dbReference type="Proteomes" id="UP001305779">
    <property type="component" value="Unassembled WGS sequence"/>
</dbReference>
<organism evidence="2 3">
    <name type="scientific">Zasmidium cellare</name>
    <name type="common">Wine cellar mold</name>
    <name type="synonym">Racodium cellare</name>
    <dbReference type="NCBI Taxonomy" id="395010"/>
    <lineage>
        <taxon>Eukaryota</taxon>
        <taxon>Fungi</taxon>
        <taxon>Dikarya</taxon>
        <taxon>Ascomycota</taxon>
        <taxon>Pezizomycotina</taxon>
        <taxon>Dothideomycetes</taxon>
        <taxon>Dothideomycetidae</taxon>
        <taxon>Mycosphaerellales</taxon>
        <taxon>Mycosphaerellaceae</taxon>
        <taxon>Zasmidium</taxon>
    </lineage>
</organism>
<dbReference type="InterPro" id="IPR052895">
    <property type="entry name" value="HetReg/Transcr_Mod"/>
</dbReference>
<sequence>MANETEFNYEPLSSSTRQIRLLRILPTTTNIEIECELQTSDLPEEGLSTPFAAISYEWGAATALKPITVNGKRFWIRPNCHYALLQAHRYLCRKRGPSLIWVDSVCINQDDIDERSEQVALMGKLYSAASVSLACVGPAELDSEWMFRILKSANSNCTSICWEEKLFAAFNNARSTKVALNEAYKKYLHKRFHGAALCFSARTYWTRRWIVQEMLLPRTVVVLCGNFLAGFDVGFHDQIAGFNGIISSLVSLRRKGWAIDLDTGSRYDKFEKRCLAELLSLLRQQKCSERHDWIYALLGVSKFETNKNDTPLVPDYRRSDLNTALHTIDVLLHCASYNGSAIDRDYGFVREIVNGLCLSLGQTDVQAMFQRRRLEKIAAPRDGARDQIFARIRDAESAQIQGSIHKLSAGVNDMLEVRGFQLPGYYPSPDARFESYEELPDGYQSFASPAGPLIGYTVFKATIDIILQEPMYEQDELITRAFEGFSRKDVSHRVSNRSGLEEAEDV</sequence>
<proteinExistence type="predicted"/>
<reference evidence="2 3" key="1">
    <citation type="journal article" date="2023" name="G3 (Bethesda)">
        <title>A chromosome-level genome assembly of Zasmidium syzygii isolated from banana leaves.</title>
        <authorList>
            <person name="van Westerhoven A.C."/>
            <person name="Mehrabi R."/>
            <person name="Talebi R."/>
            <person name="Steentjes M.B.F."/>
            <person name="Corcolon B."/>
            <person name="Chong P.A."/>
            <person name="Kema G.H.J."/>
            <person name="Seidl M.F."/>
        </authorList>
    </citation>
    <scope>NUCLEOTIDE SEQUENCE [LARGE SCALE GENOMIC DNA]</scope>
    <source>
        <strain evidence="2 3">P124</strain>
    </source>
</reference>
<comment type="caution">
    <text evidence="2">The sequence shown here is derived from an EMBL/GenBank/DDBJ whole genome shotgun (WGS) entry which is preliminary data.</text>
</comment>
<name>A0ABR0E5U8_ZASCE</name>